<dbReference type="Proteomes" id="UP000672032">
    <property type="component" value="Chromosome 9"/>
</dbReference>
<keyword evidence="3" id="KW-1185">Reference proteome</keyword>
<dbReference type="AlphaFoldDB" id="A0A8A3PQ21"/>
<feature type="compositionally biased region" description="Basic residues" evidence="1">
    <location>
        <begin position="138"/>
        <end position="157"/>
    </location>
</feature>
<feature type="region of interest" description="Disordered" evidence="1">
    <location>
        <begin position="97"/>
        <end position="201"/>
    </location>
</feature>
<feature type="region of interest" description="Disordered" evidence="1">
    <location>
        <begin position="1"/>
        <end position="29"/>
    </location>
</feature>
<evidence type="ECO:0000256" key="1">
    <source>
        <dbReference type="SAM" id="MobiDB-lite"/>
    </source>
</evidence>
<feature type="compositionally biased region" description="Polar residues" evidence="1">
    <location>
        <begin position="99"/>
        <end position="131"/>
    </location>
</feature>
<organism evidence="2 3">
    <name type="scientific">Monilinia vaccinii-corymbosi</name>
    <dbReference type="NCBI Taxonomy" id="61207"/>
    <lineage>
        <taxon>Eukaryota</taxon>
        <taxon>Fungi</taxon>
        <taxon>Dikarya</taxon>
        <taxon>Ascomycota</taxon>
        <taxon>Pezizomycotina</taxon>
        <taxon>Leotiomycetes</taxon>
        <taxon>Helotiales</taxon>
        <taxon>Sclerotiniaceae</taxon>
        <taxon>Monilinia</taxon>
    </lineage>
</organism>
<protein>
    <submittedName>
        <fullName evidence="2">Uncharacterized protein</fullName>
    </submittedName>
</protein>
<dbReference type="EMBL" id="CP063413">
    <property type="protein sequence ID" value="QSZ37617.1"/>
    <property type="molecule type" value="Genomic_DNA"/>
</dbReference>
<feature type="compositionally biased region" description="Low complexity" evidence="1">
    <location>
        <begin position="170"/>
        <end position="181"/>
    </location>
</feature>
<sequence>MCTLRDPFSSGPSTVIHRSPSKGIAPATQRVTRQGAYSWISSAKGKLASKSSEQLTALTSTSEHLRLQERNTVLEDEVVVLHNQLKELTVSRTAPLDPQITSLTNEPLLSEGSNGPRSRQGSRAPSDQPVQSVEKARRSTRSRRSNSSRKHRPRCKGKSSPANRTRPGGDPSSSSDSSSDSSDQESDIPSCRAKAKSAPKHLRIANFIEKLNDGEQPIGPV</sequence>
<reference evidence="2" key="1">
    <citation type="submission" date="2020-10" db="EMBL/GenBank/DDBJ databases">
        <title>Genome Sequence of Monilinia vaccinii-corymbosi Sheds Light on Mummy Berry Disease Infection of Blueberry and Mating Type.</title>
        <authorList>
            <person name="Yow A.G."/>
            <person name="Zhang Y."/>
            <person name="Bansal K."/>
            <person name="Eacker S.M."/>
            <person name="Sullivan S."/>
            <person name="Liachko I."/>
            <person name="Cubeta M.A."/>
            <person name="Rollins J.A."/>
            <person name="Ashrafi H."/>
        </authorList>
    </citation>
    <scope>NUCLEOTIDE SEQUENCE</scope>
    <source>
        <strain evidence="2">RL-1</strain>
    </source>
</reference>
<accession>A0A8A3PQ21</accession>
<name>A0A8A3PQ21_9HELO</name>
<evidence type="ECO:0000313" key="3">
    <source>
        <dbReference type="Proteomes" id="UP000672032"/>
    </source>
</evidence>
<evidence type="ECO:0000313" key="2">
    <source>
        <dbReference type="EMBL" id="QSZ37617.1"/>
    </source>
</evidence>
<proteinExistence type="predicted"/>
<gene>
    <name evidence="2" type="ORF">DSL72_008716</name>
</gene>